<feature type="transmembrane region" description="Helical" evidence="6">
    <location>
        <begin position="235"/>
        <end position="262"/>
    </location>
</feature>
<evidence type="ECO:0000256" key="4">
    <source>
        <dbReference type="ARBA" id="ARBA00022989"/>
    </source>
</evidence>
<dbReference type="GO" id="GO:0034755">
    <property type="term" value="P:iron ion transmembrane transport"/>
    <property type="evidence" value="ECO:0007669"/>
    <property type="project" value="TreeGrafter"/>
</dbReference>
<keyword evidence="4 6" id="KW-1133">Transmembrane helix</keyword>
<feature type="transmembrane region" description="Helical" evidence="6">
    <location>
        <begin position="156"/>
        <end position="174"/>
    </location>
</feature>
<reference evidence="7 8" key="1">
    <citation type="submission" date="2017-06" db="EMBL/GenBank/DDBJ databases">
        <title>Draft genome sequence of anaerobic fermentative bacterium Anaeromicrobium sediminis DY2726D isolated from West Pacific Ocean sediments.</title>
        <authorList>
            <person name="Zeng X."/>
        </authorList>
    </citation>
    <scope>NUCLEOTIDE SEQUENCE [LARGE SCALE GENOMIC DNA]</scope>
    <source>
        <strain evidence="7 8">DY2726D</strain>
    </source>
</reference>
<dbReference type="GO" id="GO:0015086">
    <property type="term" value="F:cadmium ion transmembrane transporter activity"/>
    <property type="evidence" value="ECO:0007669"/>
    <property type="project" value="TreeGrafter"/>
</dbReference>
<keyword evidence="2" id="KW-0813">Transport</keyword>
<keyword evidence="8" id="KW-1185">Reference proteome</keyword>
<dbReference type="EMBL" id="NIBG01000005">
    <property type="protein sequence ID" value="PAB59807.1"/>
    <property type="molecule type" value="Genomic_DNA"/>
</dbReference>
<feature type="transmembrane region" description="Helical" evidence="6">
    <location>
        <begin position="119"/>
        <end position="144"/>
    </location>
</feature>
<dbReference type="OrthoDB" id="141480at2"/>
<accession>A0A267MK30</accession>
<feature type="transmembrane region" description="Helical" evidence="6">
    <location>
        <begin position="322"/>
        <end position="341"/>
    </location>
</feature>
<dbReference type="AlphaFoldDB" id="A0A267MK30"/>
<feature type="transmembrane region" description="Helical" evidence="6">
    <location>
        <begin position="347"/>
        <end position="370"/>
    </location>
</feature>
<evidence type="ECO:0000256" key="1">
    <source>
        <dbReference type="ARBA" id="ARBA00004141"/>
    </source>
</evidence>
<dbReference type="PRINTS" id="PR00447">
    <property type="entry name" value="NATRESASSCMP"/>
</dbReference>
<dbReference type="RefSeq" id="WP_095132593.1">
    <property type="nucleotide sequence ID" value="NZ_NIBG01000005.1"/>
</dbReference>
<comment type="subcellular location">
    <subcellularLocation>
        <location evidence="1">Membrane</location>
        <topology evidence="1">Multi-pass membrane protein</topology>
    </subcellularLocation>
</comment>
<feature type="transmembrane region" description="Helical" evidence="6">
    <location>
        <begin position="49"/>
        <end position="72"/>
    </location>
</feature>
<feature type="transmembrane region" description="Helical" evidence="6">
    <location>
        <begin position="93"/>
        <end position="113"/>
    </location>
</feature>
<dbReference type="PANTHER" id="PTHR11706:SF33">
    <property type="entry name" value="NATURAL RESISTANCE-ASSOCIATED MACROPHAGE PROTEIN 2"/>
    <property type="match status" value="1"/>
</dbReference>
<evidence type="ECO:0000313" key="7">
    <source>
        <dbReference type="EMBL" id="PAB59807.1"/>
    </source>
</evidence>
<dbReference type="InterPro" id="IPR001046">
    <property type="entry name" value="NRAMP_fam"/>
</dbReference>
<evidence type="ECO:0000313" key="8">
    <source>
        <dbReference type="Proteomes" id="UP000216024"/>
    </source>
</evidence>
<keyword evidence="5 6" id="KW-0472">Membrane</keyword>
<dbReference type="NCBIfam" id="NF037982">
    <property type="entry name" value="Nramp_1"/>
    <property type="match status" value="1"/>
</dbReference>
<dbReference type="Proteomes" id="UP000216024">
    <property type="component" value="Unassembled WGS sequence"/>
</dbReference>
<evidence type="ECO:0000256" key="2">
    <source>
        <dbReference type="ARBA" id="ARBA00022448"/>
    </source>
</evidence>
<keyword evidence="3 6" id="KW-0812">Transmembrane</keyword>
<feature type="transmembrane region" description="Helical" evidence="6">
    <location>
        <begin position="282"/>
        <end position="310"/>
    </location>
</feature>
<sequence>MNSSNVKVKYTWKDKIKAIGPGAMITASFVGPGTVTTATRTGTTFGYSLLWTIVFSIIATIVLQEMAARLGIVTKEGLSEAIKKQFDNPILKGLSVFLVGSSITLGCVAYMGGDLTGTAIGLSTITGISNRILGPIMGVVILLIITRGSIRWLEKLLTFLVALMAAIFVLTMVIVKPDLGAVVKGLMPVVPENGLMLCIALIGTTIVPYNFFIHAISAKNSFDSTDKLELSKWDIYLSISVGGLITAAIMITAATVMHGFTVKSAADLSIQLEPLLGSSAKIFLSIALVAAGLSSAVVTPLGASYVLAGLFGWQYSKKDKRFMTVNIGILVLGIFVSATGFNPLTIIVLAQALNGIILPVVVIYLVYATSSKKILGDFTNSLFIKIVGIVISGITIVLGTTSLVSAIQTLLS</sequence>
<evidence type="ECO:0000256" key="6">
    <source>
        <dbReference type="SAM" id="Phobius"/>
    </source>
</evidence>
<dbReference type="Pfam" id="PF01566">
    <property type="entry name" value="Nramp"/>
    <property type="match status" value="1"/>
</dbReference>
<organism evidence="7 8">
    <name type="scientific">Anaeromicrobium sediminis</name>
    <dbReference type="NCBI Taxonomy" id="1478221"/>
    <lineage>
        <taxon>Bacteria</taxon>
        <taxon>Bacillati</taxon>
        <taxon>Bacillota</taxon>
        <taxon>Clostridia</taxon>
        <taxon>Peptostreptococcales</taxon>
        <taxon>Thermotaleaceae</taxon>
        <taxon>Anaeromicrobium</taxon>
    </lineage>
</organism>
<name>A0A267MK30_9FIRM</name>
<dbReference type="PANTHER" id="PTHR11706">
    <property type="entry name" value="SOLUTE CARRIER PROTEIN FAMILY 11 MEMBER"/>
    <property type="match status" value="1"/>
</dbReference>
<feature type="transmembrane region" description="Helical" evidence="6">
    <location>
        <begin position="382"/>
        <end position="407"/>
    </location>
</feature>
<dbReference type="GO" id="GO:0005384">
    <property type="term" value="F:manganese ion transmembrane transporter activity"/>
    <property type="evidence" value="ECO:0007669"/>
    <property type="project" value="TreeGrafter"/>
</dbReference>
<protein>
    <submittedName>
        <fullName evidence="7">Manganese transporter</fullName>
    </submittedName>
</protein>
<gene>
    <name evidence="7" type="ORF">CCE28_07575</name>
</gene>
<evidence type="ECO:0000256" key="5">
    <source>
        <dbReference type="ARBA" id="ARBA00023136"/>
    </source>
</evidence>
<comment type="caution">
    <text evidence="7">The sequence shown here is derived from an EMBL/GenBank/DDBJ whole genome shotgun (WGS) entry which is preliminary data.</text>
</comment>
<dbReference type="GO" id="GO:0005886">
    <property type="term" value="C:plasma membrane"/>
    <property type="evidence" value="ECO:0007669"/>
    <property type="project" value="TreeGrafter"/>
</dbReference>
<evidence type="ECO:0000256" key="3">
    <source>
        <dbReference type="ARBA" id="ARBA00022692"/>
    </source>
</evidence>
<feature type="transmembrane region" description="Helical" evidence="6">
    <location>
        <begin position="194"/>
        <end position="214"/>
    </location>
</feature>
<proteinExistence type="predicted"/>